<gene>
    <name evidence="5" type="ORF">RhiirC2_796799</name>
</gene>
<dbReference type="InterPro" id="IPR036875">
    <property type="entry name" value="Znf_CCHC_sf"/>
</dbReference>
<protein>
    <recommendedName>
        <fullName evidence="4">CCHC-type domain-containing protein</fullName>
    </recommendedName>
</protein>
<keyword evidence="1" id="KW-0479">Metal-binding</keyword>
<evidence type="ECO:0000256" key="1">
    <source>
        <dbReference type="PROSITE-ProRule" id="PRU00047"/>
    </source>
</evidence>
<dbReference type="EMBL" id="LLXL01003810">
    <property type="protein sequence ID" value="PKK58142.1"/>
    <property type="molecule type" value="Genomic_DNA"/>
</dbReference>
<dbReference type="VEuPathDB" id="FungiDB:FUN_003888"/>
<dbReference type="VEuPathDB" id="FungiDB:RhiirFUN_003790"/>
<dbReference type="GO" id="GO:0008270">
    <property type="term" value="F:zinc ion binding"/>
    <property type="evidence" value="ECO:0007669"/>
    <property type="project" value="UniProtKB-KW"/>
</dbReference>
<dbReference type="InterPro" id="IPR021109">
    <property type="entry name" value="Peptidase_aspartic_dom_sf"/>
</dbReference>
<reference evidence="5 6" key="1">
    <citation type="submission" date="2016-04" db="EMBL/GenBank/DDBJ databases">
        <title>Genome analyses suggest a sexual origin of heterokaryosis in a supposedly ancient asexual fungus.</title>
        <authorList>
            <person name="Ropars J."/>
            <person name="Sedzielewska K."/>
            <person name="Noel J."/>
            <person name="Charron P."/>
            <person name="Farinelli L."/>
            <person name="Marton T."/>
            <person name="Kruger M."/>
            <person name="Pelin A."/>
            <person name="Brachmann A."/>
            <person name="Corradi N."/>
        </authorList>
    </citation>
    <scope>NUCLEOTIDE SEQUENCE [LARGE SCALE GENOMIC DNA]</scope>
    <source>
        <strain evidence="5 6">C2</strain>
    </source>
</reference>
<evidence type="ECO:0000313" key="6">
    <source>
        <dbReference type="Proteomes" id="UP000233469"/>
    </source>
</evidence>
<keyword evidence="1" id="KW-0863">Zinc-finger</keyword>
<dbReference type="Proteomes" id="UP000233469">
    <property type="component" value="Unassembled WGS sequence"/>
</dbReference>
<dbReference type="PROSITE" id="PS50158">
    <property type="entry name" value="ZF_CCHC"/>
    <property type="match status" value="1"/>
</dbReference>
<dbReference type="AlphaFoldDB" id="A0A2N1M940"/>
<dbReference type="InterPro" id="IPR001878">
    <property type="entry name" value="Znf_CCHC"/>
</dbReference>
<accession>A0A2N1M940</accession>
<proteinExistence type="predicted"/>
<keyword evidence="2" id="KW-0175">Coiled coil</keyword>
<dbReference type="Gene3D" id="2.40.70.10">
    <property type="entry name" value="Acid Proteases"/>
    <property type="match status" value="1"/>
</dbReference>
<evidence type="ECO:0000256" key="2">
    <source>
        <dbReference type="SAM" id="Coils"/>
    </source>
</evidence>
<feature type="coiled-coil region" evidence="2">
    <location>
        <begin position="9"/>
        <end position="116"/>
    </location>
</feature>
<evidence type="ECO:0000313" key="5">
    <source>
        <dbReference type="EMBL" id="PKK58142.1"/>
    </source>
</evidence>
<dbReference type="VEuPathDB" id="FungiDB:RhiirFUN_023604"/>
<sequence>MDPAYMEILDTTKELRKELEDEIAENKLKDKKLKSLSRELEVCYRTLSHQDSTILAHEDEIASLKSEIKSLKQHLHKALQDLRYKGDTSTAQDIHILRLEDKVDQLKNRIREITDKKLSQINSSTMALPDILRNVATALDRVERYIDGDTSFDPKITLNGIRISLTTVRAEADLAEFNRAWVFNRYQKWKARELNSRQIILNLQNNPPGNMATIQDVMTSMAPLLAQIPQYDGQEPPDTYHNKVMQAISYGHNLGVAGFNDAMKVTVLSGKMGGRFVPPNPFNNGAGNAVNTPALFQAWLRDKYHEVKIGTAQASMKALMYEKFNTIDTPETYEKRIRPHVDGMPYADALPILLNHLPENLEIRVRIANPVDLNAFFTELNNKWLEAGGPSMATQAIQQLAPSSQALAIQPQKDDFKIRLARDLAYSGIATDDTTLENFIYEELQKRLGSKTAHVRKSPFTPRSAYATKKVVRKVVPKASAKQTRHCSACGKTGHTKVNCPKGKRTKKVNHVYQEVVEDPENSEEEYIEEYIGEDDSKEEEIEDDEEEEYDDDNESASGRNCYASRVSKASGNIIIASDQVYQIALKSIISSIVPHCPREILIEIMKFINTIFPKLKDPCLNSIMENDTVKRKETAWKNVTFKVQDVLFPLMQAVNSEQKPLLDVPSEKKAKSSNDTMDDIIVNNSEDHQETAPSHILNHAIKAYAQRHSAEKKNSRIYWPKPLEINFLQIKDADDVATIYCKIGGLVIPCAMIDTGSDSSIFSDNIAELVEELLGIKINRKKIHRLNGVASQSITIGTMDNVPITIGSGENTATITDEFSVVPAEKDENGNAKSLVILGTQWQHRAGWEPLIKGEFKATCNGKTITIPLSVHKSQRNVFTVGKEPEEWFPIESKKN</sequence>
<evidence type="ECO:0000256" key="3">
    <source>
        <dbReference type="SAM" id="MobiDB-lite"/>
    </source>
</evidence>
<dbReference type="GO" id="GO:0003676">
    <property type="term" value="F:nucleic acid binding"/>
    <property type="evidence" value="ECO:0007669"/>
    <property type="project" value="InterPro"/>
</dbReference>
<evidence type="ECO:0000259" key="4">
    <source>
        <dbReference type="PROSITE" id="PS50158"/>
    </source>
</evidence>
<dbReference type="VEuPathDB" id="FungiDB:RhiirA1_452176"/>
<dbReference type="VEuPathDB" id="FungiDB:FUN_005460"/>
<feature type="domain" description="CCHC-type" evidence="4">
    <location>
        <begin position="487"/>
        <end position="502"/>
    </location>
</feature>
<dbReference type="VEuPathDB" id="FungiDB:RhiirA1_475946"/>
<feature type="region of interest" description="Disordered" evidence="3">
    <location>
        <begin position="518"/>
        <end position="558"/>
    </location>
</feature>
<reference evidence="5 6" key="2">
    <citation type="submission" date="2017-10" db="EMBL/GenBank/DDBJ databases">
        <title>Extensive intraspecific genome diversity in a model arbuscular mycorrhizal fungus.</title>
        <authorList>
            <person name="Chen E.C.H."/>
            <person name="Morin E."/>
            <person name="Baudet D."/>
            <person name="Noel J."/>
            <person name="Ndikumana S."/>
            <person name="Charron P."/>
            <person name="St-Onge C."/>
            <person name="Giorgi J."/>
            <person name="Grigoriev I.V."/>
            <person name="Roux C."/>
            <person name="Martin F.M."/>
            <person name="Corradi N."/>
        </authorList>
    </citation>
    <scope>NUCLEOTIDE SEQUENCE [LARGE SCALE GENOMIC DNA]</scope>
    <source>
        <strain evidence="5 6">C2</strain>
    </source>
</reference>
<dbReference type="SUPFAM" id="SSF57756">
    <property type="entry name" value="Retrovirus zinc finger-like domains"/>
    <property type="match status" value="1"/>
</dbReference>
<organism evidence="5 6">
    <name type="scientific">Rhizophagus irregularis</name>
    <dbReference type="NCBI Taxonomy" id="588596"/>
    <lineage>
        <taxon>Eukaryota</taxon>
        <taxon>Fungi</taxon>
        <taxon>Fungi incertae sedis</taxon>
        <taxon>Mucoromycota</taxon>
        <taxon>Glomeromycotina</taxon>
        <taxon>Glomeromycetes</taxon>
        <taxon>Glomerales</taxon>
        <taxon>Glomeraceae</taxon>
        <taxon>Rhizophagus</taxon>
    </lineage>
</organism>
<dbReference type="VEuPathDB" id="FungiDB:RhiirFUN_012385"/>
<dbReference type="CDD" id="cd00303">
    <property type="entry name" value="retropepsin_like"/>
    <property type="match status" value="1"/>
</dbReference>
<comment type="caution">
    <text evidence="5">The sequence shown here is derived from an EMBL/GenBank/DDBJ whole genome shotgun (WGS) entry which is preliminary data.</text>
</comment>
<feature type="compositionally biased region" description="Acidic residues" evidence="3">
    <location>
        <begin position="518"/>
        <end position="555"/>
    </location>
</feature>
<name>A0A2N1M940_9GLOM</name>
<keyword evidence="1" id="KW-0862">Zinc</keyword>
<dbReference type="VEuPathDB" id="FungiDB:RhiirA1_452177"/>